<evidence type="ECO:0000313" key="3">
    <source>
        <dbReference type="EMBL" id="QIU79765.1"/>
    </source>
</evidence>
<dbReference type="EMBL" id="MN939742">
    <property type="protein sequence ID" value="QIU79777.1"/>
    <property type="molecule type" value="Genomic_DNA"/>
</dbReference>
<dbReference type="AlphaFoldDB" id="A0A6H0JJC4"/>
<reference evidence="3" key="1">
    <citation type="submission" date="2020-01" db="EMBL/GenBank/DDBJ databases">
        <authorList>
            <person name="Wu C."/>
            <person name="Zhao Z."/>
        </authorList>
    </citation>
    <scope>NUCLEOTIDE SEQUENCE</scope>
    <source>
        <strain evidence="3">E066</strain>
        <strain evidence="4">E067</strain>
        <strain evidence="6">HN121</strain>
    </source>
</reference>
<accession>A0A6H0JJC4</accession>
<feature type="coiled-coil region" evidence="1">
    <location>
        <begin position="117"/>
        <end position="149"/>
    </location>
</feature>
<dbReference type="GO" id="GO:0003700">
    <property type="term" value="F:DNA-binding transcription factor activity"/>
    <property type="evidence" value="ECO:0007669"/>
    <property type="project" value="InterPro"/>
</dbReference>
<evidence type="ECO:0000259" key="2">
    <source>
        <dbReference type="PROSITE" id="PS50995"/>
    </source>
</evidence>
<evidence type="ECO:0000313" key="4">
    <source>
        <dbReference type="EMBL" id="QIU79777.1"/>
    </source>
</evidence>
<dbReference type="EMBL" id="MN939745">
    <property type="protein sequence ID" value="QIU79813.1"/>
    <property type="molecule type" value="Genomic_DNA"/>
</dbReference>
<protein>
    <submittedName>
        <fullName evidence="5">MarR family transcriptional regulator</fullName>
    </submittedName>
</protein>
<evidence type="ECO:0000313" key="5">
    <source>
        <dbReference type="EMBL" id="QIU79801.1"/>
    </source>
</evidence>
<dbReference type="PRINTS" id="PR00598">
    <property type="entry name" value="HTHMARR"/>
</dbReference>
<dbReference type="GO" id="GO:0006950">
    <property type="term" value="P:response to stress"/>
    <property type="evidence" value="ECO:0007669"/>
    <property type="project" value="TreeGrafter"/>
</dbReference>
<dbReference type="PROSITE" id="PS50995">
    <property type="entry name" value="HTH_MARR_2"/>
    <property type="match status" value="1"/>
</dbReference>
<dbReference type="InterPro" id="IPR036390">
    <property type="entry name" value="WH_DNA-bd_sf"/>
</dbReference>
<dbReference type="EMBL" id="MN939744">
    <property type="protein sequence ID" value="QIU79801.1"/>
    <property type="molecule type" value="Genomic_DNA"/>
</dbReference>
<feature type="domain" description="HTH marR-type" evidence="2">
    <location>
        <begin position="7"/>
        <end position="145"/>
    </location>
</feature>
<evidence type="ECO:0000256" key="1">
    <source>
        <dbReference type="SAM" id="Coils"/>
    </source>
</evidence>
<proteinExistence type="predicted"/>
<dbReference type="Gene3D" id="1.10.10.10">
    <property type="entry name" value="Winged helix-like DNA-binding domain superfamily/Winged helix DNA-binding domain"/>
    <property type="match status" value="1"/>
</dbReference>
<reference evidence="5" key="2">
    <citation type="submission" date="2020-01" db="EMBL/GenBank/DDBJ databases">
        <authorList>
            <person name="Wu C."/>
        </authorList>
    </citation>
    <scope>NUCLEOTIDE SEQUENCE</scope>
    <source>
        <strain evidence="5">E155</strain>
    </source>
</reference>
<name>A0A6H0JJC4_VIBHA</name>
<evidence type="ECO:0000313" key="6">
    <source>
        <dbReference type="EMBL" id="QIU79813.1"/>
    </source>
</evidence>
<dbReference type="InterPro" id="IPR039422">
    <property type="entry name" value="MarR/SlyA-like"/>
</dbReference>
<dbReference type="InterPro" id="IPR000835">
    <property type="entry name" value="HTH_MarR-typ"/>
</dbReference>
<dbReference type="PANTHER" id="PTHR33164">
    <property type="entry name" value="TRANSCRIPTIONAL REGULATOR, MARR FAMILY"/>
    <property type="match status" value="1"/>
</dbReference>
<dbReference type="SMART" id="SM00347">
    <property type="entry name" value="HTH_MARR"/>
    <property type="match status" value="1"/>
</dbReference>
<organism evidence="5">
    <name type="scientific">Vibrio harveyi</name>
    <name type="common">Beneckea harveyi</name>
    <dbReference type="NCBI Taxonomy" id="669"/>
    <lineage>
        <taxon>Bacteria</taxon>
        <taxon>Pseudomonadati</taxon>
        <taxon>Pseudomonadota</taxon>
        <taxon>Gammaproteobacteria</taxon>
        <taxon>Vibrionales</taxon>
        <taxon>Vibrionaceae</taxon>
        <taxon>Vibrio</taxon>
    </lineage>
</organism>
<dbReference type="SUPFAM" id="SSF46785">
    <property type="entry name" value="Winged helix' DNA-binding domain"/>
    <property type="match status" value="1"/>
</dbReference>
<dbReference type="InterPro" id="IPR036388">
    <property type="entry name" value="WH-like_DNA-bd_sf"/>
</dbReference>
<dbReference type="EMBL" id="MN939741">
    <property type="protein sequence ID" value="QIU79765.1"/>
    <property type="molecule type" value="Genomic_DNA"/>
</dbReference>
<dbReference type="Pfam" id="PF12802">
    <property type="entry name" value="MarR_2"/>
    <property type="match status" value="1"/>
</dbReference>
<sequence length="150" mass="16624">MSQYNHHQSLGHLTGLASRLFNRLLTTRFKDAGIDMTAEQWGVVLLLRNNGALSQSQICELLYLEKSSVSRSIDGLEKRGWTERKPSPTDSRSKLVVLTEKSLDTVDTCANIASLVLQEAQQNLADADLDNSKQQLSSVVANLRKLNGQI</sequence>
<dbReference type="PANTHER" id="PTHR33164:SF43">
    <property type="entry name" value="HTH-TYPE TRANSCRIPTIONAL REPRESSOR YETL"/>
    <property type="match status" value="1"/>
</dbReference>
<keyword evidence="1" id="KW-0175">Coiled coil</keyword>